<feature type="repeat" description="WD" evidence="3">
    <location>
        <begin position="243"/>
        <end position="284"/>
    </location>
</feature>
<evidence type="ECO:0000256" key="4">
    <source>
        <dbReference type="SAM" id="Phobius"/>
    </source>
</evidence>
<dbReference type="InterPro" id="IPR001680">
    <property type="entry name" value="WD40_rpt"/>
</dbReference>
<protein>
    <recommendedName>
        <fullName evidence="5">J domain-containing protein</fullName>
    </recommendedName>
</protein>
<evidence type="ECO:0000256" key="3">
    <source>
        <dbReference type="PROSITE-ProRule" id="PRU00221"/>
    </source>
</evidence>
<gene>
    <name evidence="6" type="ORF">D0433_02405</name>
</gene>
<organism evidence="6 7">
    <name type="scientific">Candidatus Thermochlorobacter aerophilus</name>
    <dbReference type="NCBI Taxonomy" id="1868324"/>
    <lineage>
        <taxon>Bacteria</taxon>
        <taxon>Pseudomonadati</taxon>
        <taxon>Chlorobiota</taxon>
        <taxon>Chlorobiia</taxon>
        <taxon>Chlorobiales</taxon>
        <taxon>Candidatus Thermochlorobacteriaceae</taxon>
        <taxon>Candidatus Thermochlorobacter</taxon>
    </lineage>
</organism>
<dbReference type="SMART" id="SM00271">
    <property type="entry name" value="DnaJ"/>
    <property type="match status" value="1"/>
</dbReference>
<dbReference type="InterPro" id="IPR001623">
    <property type="entry name" value="DnaJ_domain"/>
</dbReference>
<dbReference type="CDD" id="cd06257">
    <property type="entry name" value="DnaJ"/>
    <property type="match status" value="1"/>
</dbReference>
<sequence>MLPRDFLDLYAVLGVPPTATDEDIRRAYIERIKAVHPDTMQHLSPKAREAAEEQARLLNQAKETLLSPAQRRAYDELYWRIKRQNSSRSTSSSYNASYRSVRFTVPNCNINLGAILFGIGFAYIFFALVGLVWRGAMTKGGIVRIAEAEPIFTLSQPFAELRTASPLRAFALSDKDQLLYILPAESNTIEAWHPETRQCVARYTLPFTANTFAVSQDGHFVASSNTQLALGKFGDSAVAPKILSAHQRSIHTLAFSPDYTRFASCALDQTIKVWNWHSQTPERSFVPSGKDILSVAYSPDGNLIAFADDRWLRTWLWKNGATRRLTLHRDKILHVCCSPTWIASASEGGEIRQTHRITGAAKHLGQESGQITSMTYSPDYRFLVTSNADGRLRLYDTEAFRLIHTWNAHLGKALMVRFSHDGNMLYSAGEDSAIRVWQLPNEFLSISSAQSSNTLHP</sequence>
<dbReference type="SUPFAM" id="SSF50978">
    <property type="entry name" value="WD40 repeat-like"/>
    <property type="match status" value="1"/>
</dbReference>
<feature type="repeat" description="WD" evidence="3">
    <location>
        <begin position="406"/>
        <end position="439"/>
    </location>
</feature>
<dbReference type="AlphaFoldDB" id="A0A395M2M6"/>
<evidence type="ECO:0000256" key="1">
    <source>
        <dbReference type="ARBA" id="ARBA00022574"/>
    </source>
</evidence>
<dbReference type="SUPFAM" id="SSF46565">
    <property type="entry name" value="Chaperone J-domain"/>
    <property type="match status" value="1"/>
</dbReference>
<comment type="caution">
    <text evidence="6">The sequence shown here is derived from an EMBL/GenBank/DDBJ whole genome shotgun (WGS) entry which is preliminary data.</text>
</comment>
<feature type="domain" description="J" evidence="5">
    <location>
        <begin position="8"/>
        <end position="78"/>
    </location>
</feature>
<dbReference type="InterPro" id="IPR036322">
    <property type="entry name" value="WD40_repeat_dom_sf"/>
</dbReference>
<dbReference type="EMBL" id="PHFL01000010">
    <property type="protein sequence ID" value="RFM25053.1"/>
    <property type="molecule type" value="Genomic_DNA"/>
</dbReference>
<evidence type="ECO:0000313" key="6">
    <source>
        <dbReference type="EMBL" id="RFM25053.1"/>
    </source>
</evidence>
<dbReference type="Gene3D" id="1.10.287.110">
    <property type="entry name" value="DnaJ domain"/>
    <property type="match status" value="1"/>
</dbReference>
<dbReference type="Pfam" id="PF12894">
    <property type="entry name" value="ANAPC4_WD40"/>
    <property type="match status" value="1"/>
</dbReference>
<dbReference type="InterPro" id="IPR036869">
    <property type="entry name" value="J_dom_sf"/>
</dbReference>
<feature type="repeat" description="WD" evidence="3">
    <location>
        <begin position="364"/>
        <end position="405"/>
    </location>
</feature>
<dbReference type="InterPro" id="IPR015943">
    <property type="entry name" value="WD40/YVTN_repeat-like_dom_sf"/>
</dbReference>
<evidence type="ECO:0000259" key="5">
    <source>
        <dbReference type="PROSITE" id="PS50076"/>
    </source>
</evidence>
<feature type="transmembrane region" description="Helical" evidence="4">
    <location>
        <begin position="112"/>
        <end position="133"/>
    </location>
</feature>
<dbReference type="PANTHER" id="PTHR19848">
    <property type="entry name" value="WD40 REPEAT PROTEIN"/>
    <property type="match status" value="1"/>
</dbReference>
<dbReference type="Gene3D" id="2.130.10.10">
    <property type="entry name" value="YVTN repeat-like/Quinoprotein amine dehydrogenase"/>
    <property type="match status" value="2"/>
</dbReference>
<keyword evidence="1 3" id="KW-0853">WD repeat</keyword>
<keyword evidence="4" id="KW-0812">Transmembrane</keyword>
<dbReference type="Pfam" id="PF00400">
    <property type="entry name" value="WD40"/>
    <property type="match status" value="2"/>
</dbReference>
<accession>A0A395M2M6</accession>
<dbReference type="SMART" id="SM00320">
    <property type="entry name" value="WD40"/>
    <property type="match status" value="5"/>
</dbReference>
<dbReference type="InterPro" id="IPR024977">
    <property type="entry name" value="Apc4-like_WD40_dom"/>
</dbReference>
<dbReference type="PROSITE" id="PS50076">
    <property type="entry name" value="DNAJ_2"/>
    <property type="match status" value="1"/>
</dbReference>
<name>A0A395M2M6_9BACT</name>
<dbReference type="Pfam" id="PF00226">
    <property type="entry name" value="DnaJ"/>
    <property type="match status" value="1"/>
</dbReference>
<dbReference type="PANTHER" id="PTHR19848:SF8">
    <property type="entry name" value="F-BOX AND WD REPEAT DOMAIN CONTAINING 7"/>
    <property type="match status" value="1"/>
</dbReference>
<proteinExistence type="predicted"/>
<dbReference type="PROSITE" id="PS50082">
    <property type="entry name" value="WD_REPEATS_2"/>
    <property type="match status" value="3"/>
</dbReference>
<evidence type="ECO:0000313" key="7">
    <source>
        <dbReference type="Proteomes" id="UP000266389"/>
    </source>
</evidence>
<dbReference type="Proteomes" id="UP000266389">
    <property type="component" value="Unassembled WGS sequence"/>
</dbReference>
<evidence type="ECO:0000256" key="2">
    <source>
        <dbReference type="ARBA" id="ARBA00022737"/>
    </source>
</evidence>
<dbReference type="PROSITE" id="PS50294">
    <property type="entry name" value="WD_REPEATS_REGION"/>
    <property type="match status" value="3"/>
</dbReference>
<reference evidence="6 7" key="1">
    <citation type="journal article" date="2011" name="ISME J.">
        <title>Community ecology of hot spring cyanobacterial mats: predominant populations and their functional potential.</title>
        <authorList>
            <person name="Klatt C.G."/>
            <person name="Wood J.M."/>
            <person name="Rusch D.B."/>
            <person name="Bateson M.M."/>
            <person name="Hamamura N."/>
            <person name="Heidelberg J.F."/>
            <person name="Grossman A.R."/>
            <person name="Bhaya D."/>
            <person name="Cohan F.M."/>
            <person name="Kuhl M."/>
            <person name="Bryant D.A."/>
            <person name="Ward D.M."/>
        </authorList>
    </citation>
    <scope>NUCLEOTIDE SEQUENCE [LARGE SCALE GENOMIC DNA]</scope>
    <source>
        <strain evidence="6">OS</strain>
    </source>
</reference>
<keyword evidence="4" id="KW-0472">Membrane</keyword>
<keyword evidence="4" id="KW-1133">Transmembrane helix</keyword>
<keyword evidence="2" id="KW-0677">Repeat</keyword>